<evidence type="ECO:0000256" key="3">
    <source>
        <dbReference type="ARBA" id="ARBA00022679"/>
    </source>
</evidence>
<dbReference type="GO" id="GO:0035251">
    <property type="term" value="F:UDP-glucosyltransferase activity"/>
    <property type="evidence" value="ECO:0007669"/>
    <property type="project" value="TreeGrafter"/>
</dbReference>
<dbReference type="InterPro" id="IPR058980">
    <property type="entry name" value="Glyco_transf_N"/>
</dbReference>
<dbReference type="OMA" id="AVTQWGH"/>
<dbReference type="SUPFAM" id="SSF53756">
    <property type="entry name" value="UDP-Glycosyltransferase/glycogen phosphorylase"/>
    <property type="match status" value="1"/>
</dbReference>
<dbReference type="Proteomes" id="UP000655225">
    <property type="component" value="Unassembled WGS sequence"/>
</dbReference>
<keyword evidence="2 4" id="KW-0328">Glycosyltransferase</keyword>
<evidence type="ECO:0000313" key="8">
    <source>
        <dbReference type="Proteomes" id="UP000655225"/>
    </source>
</evidence>
<dbReference type="CDD" id="cd03784">
    <property type="entry name" value="GT1_Gtf-like"/>
    <property type="match status" value="1"/>
</dbReference>
<organism evidence="7 8">
    <name type="scientific">Tetracentron sinense</name>
    <name type="common">Spur-leaf</name>
    <dbReference type="NCBI Taxonomy" id="13715"/>
    <lineage>
        <taxon>Eukaryota</taxon>
        <taxon>Viridiplantae</taxon>
        <taxon>Streptophyta</taxon>
        <taxon>Embryophyta</taxon>
        <taxon>Tracheophyta</taxon>
        <taxon>Spermatophyta</taxon>
        <taxon>Magnoliopsida</taxon>
        <taxon>Trochodendrales</taxon>
        <taxon>Trochodendraceae</taxon>
        <taxon>Tetracentron</taxon>
    </lineage>
</organism>
<evidence type="ECO:0000256" key="5">
    <source>
        <dbReference type="RuleBase" id="RU362057"/>
    </source>
</evidence>
<keyword evidence="8" id="KW-1185">Reference proteome</keyword>
<keyword evidence="3 4" id="KW-0808">Transferase</keyword>
<evidence type="ECO:0000256" key="4">
    <source>
        <dbReference type="RuleBase" id="RU003718"/>
    </source>
</evidence>
<protein>
    <recommendedName>
        <fullName evidence="5">Glycosyltransferase</fullName>
        <ecNumber evidence="5">2.4.1.-</ecNumber>
    </recommendedName>
</protein>
<dbReference type="FunFam" id="3.40.50.2000:FF:000071">
    <property type="entry name" value="Glycosyltransferase"/>
    <property type="match status" value="1"/>
</dbReference>
<dbReference type="OrthoDB" id="5835829at2759"/>
<comment type="similarity">
    <text evidence="1 4">Belongs to the UDP-glycosyltransferase family.</text>
</comment>
<name>A0A834YXP4_TETSI</name>
<dbReference type="PROSITE" id="PS00375">
    <property type="entry name" value="UDPGT"/>
    <property type="match status" value="1"/>
</dbReference>
<dbReference type="AlphaFoldDB" id="A0A834YXP4"/>
<gene>
    <name evidence="7" type="ORF">HHK36_016686</name>
</gene>
<feature type="domain" description="Glycosyltransferase N-terminal" evidence="6">
    <location>
        <begin position="2"/>
        <end position="233"/>
    </location>
</feature>
<proteinExistence type="inferred from homology"/>
<dbReference type="Pfam" id="PF00201">
    <property type="entry name" value="UDPGT"/>
    <property type="match status" value="1"/>
</dbReference>
<dbReference type="InterPro" id="IPR002213">
    <property type="entry name" value="UDP_glucos_trans"/>
</dbReference>
<dbReference type="Pfam" id="PF26168">
    <property type="entry name" value="Glyco_transf_N"/>
    <property type="match status" value="1"/>
</dbReference>
<dbReference type="FunFam" id="3.40.50.2000:FF:000047">
    <property type="entry name" value="Glycosyltransferase"/>
    <property type="match status" value="1"/>
</dbReference>
<evidence type="ECO:0000256" key="1">
    <source>
        <dbReference type="ARBA" id="ARBA00009995"/>
    </source>
</evidence>
<evidence type="ECO:0000259" key="6">
    <source>
        <dbReference type="Pfam" id="PF26168"/>
    </source>
</evidence>
<dbReference type="EC" id="2.4.1.-" evidence="5"/>
<comment type="caution">
    <text evidence="7">The sequence shown here is derived from an EMBL/GenBank/DDBJ whole genome shotgun (WGS) entry which is preliminary data.</text>
</comment>
<accession>A0A834YXP4</accession>
<dbReference type="Gene3D" id="3.40.50.2000">
    <property type="entry name" value="Glycogen Phosphorylase B"/>
    <property type="match status" value="2"/>
</dbReference>
<evidence type="ECO:0000256" key="2">
    <source>
        <dbReference type="ARBA" id="ARBA00022676"/>
    </source>
</evidence>
<dbReference type="InterPro" id="IPR035595">
    <property type="entry name" value="UDP_glycos_trans_CS"/>
</dbReference>
<reference evidence="7 8" key="1">
    <citation type="submission" date="2020-04" db="EMBL/GenBank/DDBJ databases">
        <title>Plant Genome Project.</title>
        <authorList>
            <person name="Zhang R.-G."/>
        </authorList>
    </citation>
    <scope>NUCLEOTIDE SEQUENCE [LARGE SCALE GENOMIC DNA]</scope>
    <source>
        <strain evidence="7">YNK0</strain>
        <tissue evidence="7">Leaf</tissue>
    </source>
</reference>
<evidence type="ECO:0000313" key="7">
    <source>
        <dbReference type="EMBL" id="KAF8397764.1"/>
    </source>
</evidence>
<dbReference type="PANTHER" id="PTHR48047:SF143">
    <property type="entry name" value="UDP-GLYCOSYLTRANSFERASE 73D1"/>
    <property type="match status" value="1"/>
</dbReference>
<dbReference type="EMBL" id="JABCRI010000011">
    <property type="protein sequence ID" value="KAF8397764.1"/>
    <property type="molecule type" value="Genomic_DNA"/>
</dbReference>
<dbReference type="PANTHER" id="PTHR48047">
    <property type="entry name" value="GLYCOSYLTRANSFERASE"/>
    <property type="match status" value="1"/>
</dbReference>
<sequence length="477" mass="54087">MAQGHTIPMIDMARLFAERGVIVTVVTTPLNASRFKTIIDRAKESGLSIRLHQLRFPCREVGLPEGCESLDIVPSRDLLKNFLKAVSMLQQPLEQFLQEQQPSPSCIISDRGLYWTSETARKLQIPRLIFHGMCCLALLCSHNVRHYCAHQMATTDSEPFLVPGLPDQIEITRTQLPGTFVSSPDLDDFHDKVREAEVMAYGVVVNSFKELELGYFEEYERAIQKKVWCIGPLSLCNKDNLDKFERGNKGPIDKNQCLSWLDSMKQNSVIYACLGSQCRLVPSQLIELGLGLEASGWPFIWVIKTEDRFSELEKWFLEEGYEERIKGRGLLIKGWAPQVLILSHPAIRGFLTHCGWNSALEGVCAGVPMITWPLFAEQFFNEKLVVQVLRIGVRVGVEVPVRWGDEEKVGVLVKREEVVKAIEQLMDEGEEGEGRRKRARELGERTTKAMEDGGSSYFNLSLLIQDIMQQANQKQFT</sequence>